<evidence type="ECO:0000313" key="13">
    <source>
        <dbReference type="EMBL" id="EXU98781.1"/>
    </source>
</evidence>
<dbReference type="Gene3D" id="2.80.10.50">
    <property type="match status" value="1"/>
</dbReference>
<gene>
    <name evidence="13" type="ORF">X797_008018</name>
</gene>
<dbReference type="InterPro" id="IPR007934">
    <property type="entry name" value="AbfB_ABD"/>
</dbReference>
<protein>
    <recommendedName>
        <fullName evidence="9">Alpha-L-arabinofuranosidase</fullName>
        <ecNumber evidence="9">3.2.1.55</ecNumber>
    </recommendedName>
</protein>
<dbReference type="GO" id="GO:0046373">
    <property type="term" value="P:L-arabinose metabolic process"/>
    <property type="evidence" value="ECO:0007669"/>
    <property type="project" value="UniProtKB-UniRule"/>
</dbReference>
<dbReference type="PANTHER" id="PTHR39447">
    <property type="entry name" value="ALPHA-L-ARABINOFURANOSIDASE B"/>
    <property type="match status" value="1"/>
</dbReference>
<proteinExistence type="inferred from homology"/>
<comment type="catalytic activity">
    <reaction evidence="1 9">
        <text>Hydrolysis of terminal non-reducing alpha-L-arabinofuranoside residues in alpha-L-arabinosides.</text>
        <dbReference type="EC" id="3.2.1.55"/>
    </reaction>
</comment>
<feature type="domain" description="Alpha-L-arabinofuranosidase B arabinose-binding" evidence="11">
    <location>
        <begin position="364"/>
        <end position="506"/>
    </location>
</feature>
<dbReference type="GO" id="GO:0045490">
    <property type="term" value="P:pectin catabolic process"/>
    <property type="evidence" value="ECO:0007669"/>
    <property type="project" value="TreeGrafter"/>
</dbReference>
<feature type="active site" description="Proton donor" evidence="7">
    <location>
        <position position="309"/>
    </location>
</feature>
<dbReference type="InterPro" id="IPR015289">
    <property type="entry name" value="A-L-arabinofuranosidase_B_cat"/>
</dbReference>
<evidence type="ECO:0000256" key="8">
    <source>
        <dbReference type="PIRSR" id="PIRSR638964-3"/>
    </source>
</evidence>
<dbReference type="GO" id="GO:0031222">
    <property type="term" value="P:arabinan catabolic process"/>
    <property type="evidence" value="ECO:0007669"/>
    <property type="project" value="UniProtKB-UniRule"/>
</dbReference>
<evidence type="ECO:0000256" key="5">
    <source>
        <dbReference type="ARBA" id="ARBA00023180"/>
    </source>
</evidence>
<keyword evidence="3 9" id="KW-0732">Signal</keyword>
<comment type="subcellular location">
    <subcellularLocation>
        <location evidence="9">Secreted</location>
    </subcellularLocation>
</comment>
<dbReference type="Pfam" id="PF05270">
    <property type="entry name" value="AbfB"/>
    <property type="match status" value="1"/>
</dbReference>
<sequence>MCVHGGGFFQRAVRHACLMILGVAAIYGSVVAAGPCDIYGSHGTPCIAAHSTTRALYAKYSGRLYQVRRDSDQATTDITTMSAGGVANSGHQDSFCARTTCVITVIYDQSGRDNHLTQAPPGGAASGPEAGGHDSLSSAIGAPVTLGGKKAYGVFISPNDGYRNNAAVGTASEDEAQGIYAVLDGTHYNSGCCFDYGNAERDNRDTGDGKMETIYFGDGGYKGSGNGPWVQADLENGIFSGSTAGKNDGNPTISSRFVTAVVKGKPGHYAIRGGDGASGTLSTLYSGNRPKGYEKMHKEGAILLGIGGDNSNRAQGTFYEGAMTSGYPSDEAEAEVQADIVRAKYAVASLTSGPRFTVGSHVSLRATTPCCTNRYVAHSGGAVRTQEVSSSSGDQLRREASWVVRAGLGPGDCLSFESVDAPGSFIRVSPEFRLVVGANDDSKEFREHATFCPQEGIGGKGSSLRSWKYPTRYWRHFNNDMFAARNGGPVYFDAQWVYHEDVTYEVGDGFA</sequence>
<keyword evidence="4 9" id="KW-0378">Hydrolase</keyword>
<keyword evidence="5" id="KW-0325">Glycoprotein</keyword>
<dbReference type="HOGENOM" id="CLU_029332_3_0_1"/>
<name>A0A014NBQ6_9HYPO</name>
<dbReference type="SUPFAM" id="SSF110221">
    <property type="entry name" value="AbfB domain"/>
    <property type="match status" value="1"/>
</dbReference>
<evidence type="ECO:0000256" key="1">
    <source>
        <dbReference type="ARBA" id="ARBA00001462"/>
    </source>
</evidence>
<accession>A0A014NBQ6</accession>
<keyword evidence="6 9" id="KW-0326">Glycosidase</keyword>
<dbReference type="GO" id="GO:0046556">
    <property type="term" value="F:alpha-L-arabinofuranosidase activity"/>
    <property type="evidence" value="ECO:0007669"/>
    <property type="project" value="UniProtKB-UniRule"/>
</dbReference>
<dbReference type="EC" id="3.2.1.55" evidence="9"/>
<feature type="disulfide bond" evidence="8">
    <location>
        <begin position="413"/>
        <end position="452"/>
    </location>
</feature>
<dbReference type="FunFam" id="2.80.10.50:FF:000059">
    <property type="entry name" value="Probable alpha-L-arabinofuranosidase B"/>
    <property type="match status" value="1"/>
</dbReference>
<evidence type="ECO:0000256" key="7">
    <source>
        <dbReference type="PIRSR" id="PIRSR638964-1"/>
    </source>
</evidence>
<evidence type="ECO:0000259" key="12">
    <source>
        <dbReference type="Pfam" id="PF09206"/>
    </source>
</evidence>
<dbReference type="GO" id="GO:0005576">
    <property type="term" value="C:extracellular region"/>
    <property type="evidence" value="ECO:0007669"/>
    <property type="project" value="UniProtKB-SubCell"/>
</dbReference>
<dbReference type="OrthoDB" id="157622at2759"/>
<feature type="region of interest" description="Disordered" evidence="10">
    <location>
        <begin position="114"/>
        <end position="137"/>
    </location>
</feature>
<evidence type="ECO:0000313" key="14">
    <source>
        <dbReference type="Proteomes" id="UP000030151"/>
    </source>
</evidence>
<dbReference type="InterPro" id="IPR036195">
    <property type="entry name" value="AbfB_ABD_sf"/>
</dbReference>
<dbReference type="CDD" id="cd23399">
    <property type="entry name" value="beta-trefoil_ABD_ABFB"/>
    <property type="match status" value="1"/>
</dbReference>
<feature type="chain" id="PRO_5027148703" description="Alpha-L-arabinofuranosidase" evidence="9">
    <location>
        <begin position="33"/>
        <end position="511"/>
    </location>
</feature>
<evidence type="ECO:0000256" key="2">
    <source>
        <dbReference type="ARBA" id="ARBA00006963"/>
    </source>
</evidence>
<reference evidence="13 14" key="1">
    <citation type="submission" date="2014-02" db="EMBL/GenBank/DDBJ databases">
        <title>The genome sequence of the entomopathogenic fungus Metarhizium robertsii ARSEF 2575.</title>
        <authorList>
            <person name="Giuliano Garisto Donzelli B."/>
            <person name="Roe B.A."/>
            <person name="Macmil S.L."/>
            <person name="Krasnoff S.B."/>
            <person name="Gibson D.M."/>
        </authorList>
    </citation>
    <scope>NUCLEOTIDE SEQUENCE [LARGE SCALE GENOMIC DNA]</scope>
    <source>
        <strain evidence="13 14">ARSEF 2575</strain>
    </source>
</reference>
<keyword evidence="9" id="KW-0624">Polysaccharide degradation</keyword>
<feature type="active site" description="Nucleophile" evidence="7">
    <location>
        <position position="235"/>
    </location>
</feature>
<comment type="pathway">
    <text evidence="9">Glycan metabolism; L-arabinan degradation.</text>
</comment>
<feature type="disulfide bond" evidence="8">
    <location>
        <begin position="96"/>
        <end position="101"/>
    </location>
</feature>
<feature type="compositionally biased region" description="Low complexity" evidence="10">
    <location>
        <begin position="119"/>
        <end position="128"/>
    </location>
</feature>
<dbReference type="InterPro" id="IPR013320">
    <property type="entry name" value="ConA-like_dom_sf"/>
</dbReference>
<feature type="disulfide bond" evidence="8">
    <location>
        <begin position="192"/>
        <end position="193"/>
    </location>
</feature>
<dbReference type="InterPro" id="IPR038964">
    <property type="entry name" value="ABFB"/>
</dbReference>
<dbReference type="PANTHER" id="PTHR39447:SF2">
    <property type="entry name" value="ALPHA-L-ARABINOFURANOSIDASE B"/>
    <property type="match status" value="1"/>
</dbReference>
<dbReference type="Proteomes" id="UP000030151">
    <property type="component" value="Unassembled WGS sequence"/>
</dbReference>
<keyword evidence="9" id="KW-0119">Carbohydrate metabolism</keyword>
<keyword evidence="9" id="KW-0964">Secreted</keyword>
<feature type="disulfide bond" evidence="8">
    <location>
        <begin position="36"/>
        <end position="46"/>
    </location>
</feature>
<dbReference type="SUPFAM" id="SSF49899">
    <property type="entry name" value="Concanavalin A-like lectins/glucanases"/>
    <property type="match status" value="1"/>
</dbReference>
<feature type="signal peptide" evidence="9">
    <location>
        <begin position="1"/>
        <end position="32"/>
    </location>
</feature>
<dbReference type="Gene3D" id="2.60.120.200">
    <property type="match status" value="1"/>
</dbReference>
<evidence type="ECO:0000256" key="6">
    <source>
        <dbReference type="ARBA" id="ARBA00023295"/>
    </source>
</evidence>
<comment type="similarity">
    <text evidence="2 9">Belongs to the glycosyl hydrolase 54 family.</text>
</comment>
<dbReference type="eggNOG" id="ENOG502QS3Q">
    <property type="taxonomic scope" value="Eukaryota"/>
</dbReference>
<organism evidence="13 14">
    <name type="scientific">Metarhizium robertsii</name>
    <dbReference type="NCBI Taxonomy" id="568076"/>
    <lineage>
        <taxon>Eukaryota</taxon>
        <taxon>Fungi</taxon>
        <taxon>Dikarya</taxon>
        <taxon>Ascomycota</taxon>
        <taxon>Pezizomycotina</taxon>
        <taxon>Sordariomycetes</taxon>
        <taxon>Hypocreomycetidae</taxon>
        <taxon>Hypocreales</taxon>
        <taxon>Clavicipitaceae</taxon>
        <taxon>Metarhizium</taxon>
    </lineage>
</organism>
<keyword evidence="9" id="KW-0858">Xylan degradation</keyword>
<dbReference type="Pfam" id="PF09206">
    <property type="entry name" value="ArabFuran-catal"/>
    <property type="match status" value="1"/>
</dbReference>
<evidence type="ECO:0000259" key="11">
    <source>
        <dbReference type="Pfam" id="PF05270"/>
    </source>
</evidence>
<feature type="domain" description="Alpha-L-arabinofuranosidase B catalytic" evidence="12">
    <location>
        <begin position="35"/>
        <end position="346"/>
    </location>
</feature>
<evidence type="ECO:0000256" key="10">
    <source>
        <dbReference type="SAM" id="MobiDB-lite"/>
    </source>
</evidence>
<dbReference type="AlphaFoldDB" id="A0A014NBQ6"/>
<comment type="caution">
    <text evidence="13">The sequence shown here is derived from an EMBL/GenBank/DDBJ whole genome shotgun (WGS) entry which is preliminary data.</text>
</comment>
<evidence type="ECO:0000256" key="4">
    <source>
        <dbReference type="ARBA" id="ARBA00022801"/>
    </source>
</evidence>
<dbReference type="UniPathway" id="UPA00667"/>
<evidence type="ECO:0000256" key="3">
    <source>
        <dbReference type="ARBA" id="ARBA00022729"/>
    </source>
</evidence>
<dbReference type="GO" id="GO:0045493">
    <property type="term" value="P:xylan catabolic process"/>
    <property type="evidence" value="ECO:0007669"/>
    <property type="project" value="UniProtKB-KW"/>
</dbReference>
<evidence type="ECO:0000256" key="9">
    <source>
        <dbReference type="RuleBase" id="RU367111"/>
    </source>
</evidence>
<dbReference type="EMBL" id="JELW01000023">
    <property type="protein sequence ID" value="EXU98781.1"/>
    <property type="molecule type" value="Genomic_DNA"/>
</dbReference>
<keyword evidence="8" id="KW-1015">Disulfide bond</keyword>